<evidence type="ECO:0000256" key="2">
    <source>
        <dbReference type="ARBA" id="ARBA00022898"/>
    </source>
</evidence>
<dbReference type="EMBL" id="QHHQ01000002">
    <property type="protein sequence ID" value="RAI02335.1"/>
    <property type="molecule type" value="Genomic_DNA"/>
</dbReference>
<dbReference type="InterPro" id="IPR004839">
    <property type="entry name" value="Aminotransferase_I/II_large"/>
</dbReference>
<keyword evidence="7" id="KW-0032">Aminotransferase</keyword>
<dbReference type="PANTHER" id="PTHR46577:SF1">
    <property type="entry name" value="HTH-TYPE TRANSCRIPTIONAL REGULATORY PROTEIN GABR"/>
    <property type="match status" value="1"/>
</dbReference>
<keyword evidence="5" id="KW-0804">Transcription</keyword>
<dbReference type="PRINTS" id="PR00035">
    <property type="entry name" value="HTHGNTR"/>
</dbReference>
<dbReference type="InterPro" id="IPR015424">
    <property type="entry name" value="PyrdxlP-dep_Trfase"/>
</dbReference>
<dbReference type="GO" id="GO:0030170">
    <property type="term" value="F:pyridoxal phosphate binding"/>
    <property type="evidence" value="ECO:0007669"/>
    <property type="project" value="InterPro"/>
</dbReference>
<accession>A0A8B2NR15</accession>
<evidence type="ECO:0000256" key="4">
    <source>
        <dbReference type="ARBA" id="ARBA00023125"/>
    </source>
</evidence>
<dbReference type="GO" id="GO:0003677">
    <property type="term" value="F:DNA binding"/>
    <property type="evidence" value="ECO:0007669"/>
    <property type="project" value="UniProtKB-KW"/>
</dbReference>
<keyword evidence="3" id="KW-0805">Transcription regulation</keyword>
<comment type="similarity">
    <text evidence="1">In the C-terminal section; belongs to the class-I pyridoxal-phosphate-dependent aminotransferase family.</text>
</comment>
<dbReference type="OrthoDB" id="9808770at2"/>
<dbReference type="Gene3D" id="3.40.640.10">
    <property type="entry name" value="Type I PLP-dependent aspartate aminotransferase-like (Major domain)"/>
    <property type="match status" value="1"/>
</dbReference>
<organism evidence="7 8">
    <name type="scientific">Acuticoccus sediminis</name>
    <dbReference type="NCBI Taxonomy" id="2184697"/>
    <lineage>
        <taxon>Bacteria</taxon>
        <taxon>Pseudomonadati</taxon>
        <taxon>Pseudomonadota</taxon>
        <taxon>Alphaproteobacteria</taxon>
        <taxon>Hyphomicrobiales</taxon>
        <taxon>Amorphaceae</taxon>
        <taxon>Acuticoccus</taxon>
    </lineage>
</organism>
<dbReference type="SUPFAM" id="SSF53383">
    <property type="entry name" value="PLP-dependent transferases"/>
    <property type="match status" value="1"/>
</dbReference>
<dbReference type="CDD" id="cd00609">
    <property type="entry name" value="AAT_like"/>
    <property type="match status" value="1"/>
</dbReference>
<dbReference type="InterPro" id="IPR000524">
    <property type="entry name" value="Tscrpt_reg_HTH_GntR"/>
</dbReference>
<dbReference type="Proteomes" id="UP000249590">
    <property type="component" value="Unassembled WGS sequence"/>
</dbReference>
<name>A0A8B2NR15_9HYPH</name>
<dbReference type="SUPFAM" id="SSF46785">
    <property type="entry name" value="Winged helix' DNA-binding domain"/>
    <property type="match status" value="1"/>
</dbReference>
<dbReference type="PROSITE" id="PS50949">
    <property type="entry name" value="HTH_GNTR"/>
    <property type="match status" value="1"/>
</dbReference>
<dbReference type="InterPro" id="IPR051446">
    <property type="entry name" value="HTH_trans_reg/aminotransferase"/>
</dbReference>
<dbReference type="InterPro" id="IPR036390">
    <property type="entry name" value="WH_DNA-bd_sf"/>
</dbReference>
<dbReference type="GO" id="GO:0008483">
    <property type="term" value="F:transaminase activity"/>
    <property type="evidence" value="ECO:0007669"/>
    <property type="project" value="UniProtKB-KW"/>
</dbReference>
<proteinExistence type="inferred from homology"/>
<dbReference type="AlphaFoldDB" id="A0A8B2NR15"/>
<evidence type="ECO:0000256" key="1">
    <source>
        <dbReference type="ARBA" id="ARBA00005384"/>
    </source>
</evidence>
<keyword evidence="7" id="KW-0808">Transferase</keyword>
<evidence type="ECO:0000313" key="7">
    <source>
        <dbReference type="EMBL" id="RAI02335.1"/>
    </source>
</evidence>
<dbReference type="CDD" id="cd07377">
    <property type="entry name" value="WHTH_GntR"/>
    <property type="match status" value="1"/>
</dbReference>
<evidence type="ECO:0000256" key="5">
    <source>
        <dbReference type="ARBA" id="ARBA00023163"/>
    </source>
</evidence>
<dbReference type="GO" id="GO:0003700">
    <property type="term" value="F:DNA-binding transcription factor activity"/>
    <property type="evidence" value="ECO:0007669"/>
    <property type="project" value="InterPro"/>
</dbReference>
<dbReference type="SMART" id="SM00345">
    <property type="entry name" value="HTH_GNTR"/>
    <property type="match status" value="1"/>
</dbReference>
<reference evidence="7 8" key="1">
    <citation type="submission" date="2018-05" db="EMBL/GenBank/DDBJ databases">
        <title>Acuticoccus sediminis sp. nov., isolated from deep-sea sediment of Indian Ocean.</title>
        <authorList>
            <person name="Liu X."/>
            <person name="Lai Q."/>
            <person name="Du Y."/>
            <person name="Sun F."/>
            <person name="Zhang X."/>
            <person name="Wang S."/>
            <person name="Shao Z."/>
        </authorList>
    </citation>
    <scope>NUCLEOTIDE SEQUENCE [LARGE SCALE GENOMIC DNA]</scope>
    <source>
        <strain evidence="7 8">PTG4-2</strain>
    </source>
</reference>
<feature type="domain" description="HTH gntR-type" evidence="6">
    <location>
        <begin position="56"/>
        <end position="124"/>
    </location>
</feature>
<comment type="caution">
    <text evidence="7">The sequence shown here is derived from an EMBL/GenBank/DDBJ whole genome shotgun (WGS) entry which is preliminary data.</text>
</comment>
<keyword evidence="4" id="KW-0238">DNA-binding</keyword>
<keyword evidence="2" id="KW-0663">Pyridoxal phosphate</keyword>
<gene>
    <name evidence="7" type="ORF">DLJ53_13305</name>
</gene>
<protein>
    <submittedName>
        <fullName evidence="7">PLP-dependent aminotransferase family protein</fullName>
    </submittedName>
</protein>
<dbReference type="Gene3D" id="1.10.10.10">
    <property type="entry name" value="Winged helix-like DNA-binding domain superfamily/Winged helix DNA-binding domain"/>
    <property type="match status" value="1"/>
</dbReference>
<evidence type="ECO:0000313" key="8">
    <source>
        <dbReference type="Proteomes" id="UP000249590"/>
    </source>
</evidence>
<dbReference type="InterPro" id="IPR015421">
    <property type="entry name" value="PyrdxlP-dep_Trfase_major"/>
</dbReference>
<dbReference type="Pfam" id="PF00392">
    <property type="entry name" value="GntR"/>
    <property type="match status" value="1"/>
</dbReference>
<dbReference type="Pfam" id="PF00155">
    <property type="entry name" value="Aminotran_1_2"/>
    <property type="match status" value="1"/>
</dbReference>
<dbReference type="InterPro" id="IPR036388">
    <property type="entry name" value="WH-like_DNA-bd_sf"/>
</dbReference>
<dbReference type="PANTHER" id="PTHR46577">
    <property type="entry name" value="HTH-TYPE TRANSCRIPTIONAL REGULATORY PROTEIN GABR"/>
    <property type="match status" value="1"/>
</dbReference>
<sequence length="540" mass="58289">MPASPVLLRRRIQLADRSADKVHFALVGGPIGEGTVTKYIGGALIPTLQVDRGDATNLSMQLATHLRELILSGDLPPGTRLPASRVLAVEQGVSRTTAVAAYEQLTSEGLLVSRVGAGTYISDDVRPPPARLTPSPTARLPRLANISHELSEQYFPRLEHPSSPRPFVTGMPAIDAFPMAMWARLSARYWRGARSEIMSYPDALGLPKLREAISRHLRANRGVVCQADEVFVFAGAQDGFMQIAQILLDPGDRVWMENPGAIGARNAFLSRGADLVPVPVDGEGLDVAAARRLCPDMRMAFVTPAHQHPLGCTMSRDRRFELLAAAEESGAWIVEDDYVGEFHYGRQPLPPLKALDGGGRVLYVGTFSKALFPAIRLGYAVVPPALVASFERALSAVAHGVSNAIQSIVADFIAEGHFSSHLRRMRDLYRGRRDALMDAADRHLGGMLALSPTDTGFHTIGLLPPGLDERTVAEAVKTAGLAMAPLSRFALSPLAVQGLTLGFSAVSPQEIDRGVARLAEVLRRTERDRPGSGRTPARRS</sequence>
<evidence type="ECO:0000259" key="6">
    <source>
        <dbReference type="PROSITE" id="PS50949"/>
    </source>
</evidence>
<evidence type="ECO:0000256" key="3">
    <source>
        <dbReference type="ARBA" id="ARBA00023015"/>
    </source>
</evidence>
<keyword evidence="8" id="KW-1185">Reference proteome</keyword>